<feature type="region of interest" description="Disordered" evidence="1">
    <location>
        <begin position="39"/>
        <end position="84"/>
    </location>
</feature>
<sequence>MFDKVAQWEWASCPLAAIKDRGGFLRSIADGLNQHYDLSNSLSSASHLPGRGNQTSDGTELTLQPEVPSPREALNPRPRAGPPR</sequence>
<evidence type="ECO:0000256" key="1">
    <source>
        <dbReference type="SAM" id="MobiDB-lite"/>
    </source>
</evidence>
<dbReference type="Proteomes" id="UP001148018">
    <property type="component" value="Unassembled WGS sequence"/>
</dbReference>
<evidence type="ECO:0000313" key="3">
    <source>
        <dbReference type="Proteomes" id="UP001148018"/>
    </source>
</evidence>
<dbReference type="AlphaFoldDB" id="A0A9Q0IUZ0"/>
<reference evidence="2" key="1">
    <citation type="submission" date="2022-07" db="EMBL/GenBank/DDBJ databases">
        <title>Chromosome-level genome of Muraenolepis orangiensis.</title>
        <authorList>
            <person name="Kim J."/>
        </authorList>
    </citation>
    <scope>NUCLEOTIDE SEQUENCE</scope>
    <source>
        <strain evidence="2">KU_S4_2022</strain>
        <tissue evidence="2">Muscle</tissue>
    </source>
</reference>
<proteinExistence type="predicted"/>
<feature type="compositionally biased region" description="Polar residues" evidence="1">
    <location>
        <begin position="39"/>
        <end position="62"/>
    </location>
</feature>
<comment type="caution">
    <text evidence="2">The sequence shown here is derived from an EMBL/GenBank/DDBJ whole genome shotgun (WGS) entry which is preliminary data.</text>
</comment>
<dbReference type="EMBL" id="JANIIK010000036">
    <property type="protein sequence ID" value="KAJ3612099.1"/>
    <property type="molecule type" value="Genomic_DNA"/>
</dbReference>
<protein>
    <submittedName>
        <fullName evidence="2">Uncharacterized protein</fullName>
    </submittedName>
</protein>
<name>A0A9Q0IUZ0_9TELE</name>
<keyword evidence="3" id="KW-1185">Reference proteome</keyword>
<evidence type="ECO:0000313" key="2">
    <source>
        <dbReference type="EMBL" id="KAJ3612099.1"/>
    </source>
</evidence>
<organism evidence="2 3">
    <name type="scientific">Muraenolepis orangiensis</name>
    <name type="common">Patagonian moray cod</name>
    <dbReference type="NCBI Taxonomy" id="630683"/>
    <lineage>
        <taxon>Eukaryota</taxon>
        <taxon>Metazoa</taxon>
        <taxon>Chordata</taxon>
        <taxon>Craniata</taxon>
        <taxon>Vertebrata</taxon>
        <taxon>Euteleostomi</taxon>
        <taxon>Actinopterygii</taxon>
        <taxon>Neopterygii</taxon>
        <taxon>Teleostei</taxon>
        <taxon>Neoteleostei</taxon>
        <taxon>Acanthomorphata</taxon>
        <taxon>Zeiogadaria</taxon>
        <taxon>Gadariae</taxon>
        <taxon>Gadiformes</taxon>
        <taxon>Muraenolepidoidei</taxon>
        <taxon>Muraenolepididae</taxon>
        <taxon>Muraenolepis</taxon>
    </lineage>
</organism>
<gene>
    <name evidence="2" type="ORF">NHX12_020376</name>
</gene>
<accession>A0A9Q0IUZ0</accession>